<dbReference type="GO" id="GO:0008170">
    <property type="term" value="F:N-methyltransferase activity"/>
    <property type="evidence" value="ECO:0007669"/>
    <property type="project" value="InterPro"/>
</dbReference>
<dbReference type="InterPro" id="IPR029063">
    <property type="entry name" value="SAM-dependent_MTases_sf"/>
</dbReference>
<organism evidence="6 7">
    <name type="scientific">Streptomyces echinoruber</name>
    <dbReference type="NCBI Taxonomy" id="68898"/>
    <lineage>
        <taxon>Bacteria</taxon>
        <taxon>Bacillati</taxon>
        <taxon>Actinomycetota</taxon>
        <taxon>Actinomycetes</taxon>
        <taxon>Kitasatosporales</taxon>
        <taxon>Streptomycetaceae</taxon>
        <taxon>Streptomyces</taxon>
    </lineage>
</organism>
<dbReference type="EMBL" id="BMWH01000020">
    <property type="protein sequence ID" value="GHA01186.1"/>
    <property type="molecule type" value="Genomic_DNA"/>
</dbReference>
<reference evidence="6" key="1">
    <citation type="journal article" date="2014" name="Int. J. Syst. Evol. Microbiol.">
        <title>Complete genome sequence of Corynebacterium casei LMG S-19264T (=DSM 44701T), isolated from a smear-ripened cheese.</title>
        <authorList>
            <consortium name="US DOE Joint Genome Institute (JGI-PGF)"/>
            <person name="Walter F."/>
            <person name="Albersmeier A."/>
            <person name="Kalinowski J."/>
            <person name="Ruckert C."/>
        </authorList>
    </citation>
    <scope>NUCLEOTIDE SEQUENCE</scope>
    <source>
        <strain evidence="6">JCM 5016</strain>
    </source>
</reference>
<dbReference type="PRINTS" id="PR00507">
    <property type="entry name" value="N12N6MTFRASE"/>
</dbReference>
<dbReference type="GO" id="GO:0003677">
    <property type="term" value="F:DNA binding"/>
    <property type="evidence" value="ECO:0007669"/>
    <property type="project" value="InterPro"/>
</dbReference>
<evidence type="ECO:0000256" key="3">
    <source>
        <dbReference type="ARBA" id="ARBA00022679"/>
    </source>
</evidence>
<evidence type="ECO:0000256" key="4">
    <source>
        <dbReference type="ARBA" id="ARBA00047942"/>
    </source>
</evidence>
<dbReference type="GO" id="GO:0009007">
    <property type="term" value="F:site-specific DNA-methyltransferase (adenine-specific) activity"/>
    <property type="evidence" value="ECO:0007669"/>
    <property type="project" value="UniProtKB-EC"/>
</dbReference>
<protein>
    <recommendedName>
        <fullName evidence="1">site-specific DNA-methyltransferase (adenine-specific)</fullName>
        <ecNumber evidence="1">2.1.1.72</ecNumber>
    </recommendedName>
</protein>
<dbReference type="SUPFAM" id="SSF53335">
    <property type="entry name" value="S-adenosyl-L-methionine-dependent methyltransferases"/>
    <property type="match status" value="1"/>
</dbReference>
<reference evidence="6" key="2">
    <citation type="submission" date="2020-09" db="EMBL/GenBank/DDBJ databases">
        <authorList>
            <person name="Sun Q."/>
            <person name="Ohkuma M."/>
        </authorList>
    </citation>
    <scope>NUCLEOTIDE SEQUENCE</scope>
    <source>
        <strain evidence="6">JCM 5016</strain>
    </source>
</reference>
<keyword evidence="7" id="KW-1185">Reference proteome</keyword>
<keyword evidence="2" id="KW-0489">Methyltransferase</keyword>
<dbReference type="GO" id="GO:0032259">
    <property type="term" value="P:methylation"/>
    <property type="evidence" value="ECO:0007669"/>
    <property type="project" value="UniProtKB-KW"/>
</dbReference>
<dbReference type="Pfam" id="PF02384">
    <property type="entry name" value="N6_Mtase"/>
    <property type="match status" value="1"/>
</dbReference>
<evidence type="ECO:0000256" key="2">
    <source>
        <dbReference type="ARBA" id="ARBA00022603"/>
    </source>
</evidence>
<dbReference type="InterPro" id="IPR050953">
    <property type="entry name" value="N4_N6_ade-DNA_methylase"/>
</dbReference>
<dbReference type="PANTHER" id="PTHR33841:SF1">
    <property type="entry name" value="DNA METHYLTRANSFERASE A"/>
    <property type="match status" value="1"/>
</dbReference>
<name>A0A918RK59_9ACTN</name>
<evidence type="ECO:0000256" key="1">
    <source>
        <dbReference type="ARBA" id="ARBA00011900"/>
    </source>
</evidence>
<dbReference type="AlphaFoldDB" id="A0A918RK59"/>
<dbReference type="Proteomes" id="UP000623010">
    <property type="component" value="Unassembled WGS sequence"/>
</dbReference>
<accession>A0A918RK59</accession>
<comment type="caution">
    <text evidence="6">The sequence shown here is derived from an EMBL/GenBank/DDBJ whole genome shotgun (WGS) entry which is preliminary data.</text>
</comment>
<proteinExistence type="predicted"/>
<dbReference type="Gene3D" id="3.40.50.150">
    <property type="entry name" value="Vaccinia Virus protein VP39"/>
    <property type="match status" value="1"/>
</dbReference>
<keyword evidence="3" id="KW-0808">Transferase</keyword>
<dbReference type="PANTHER" id="PTHR33841">
    <property type="entry name" value="DNA METHYLTRANSFERASE YEEA-RELATED"/>
    <property type="match status" value="1"/>
</dbReference>
<gene>
    <name evidence="6" type="ORF">GCM10010389_45640</name>
</gene>
<feature type="domain" description="DNA methylase adenine-specific" evidence="5">
    <location>
        <begin position="78"/>
        <end position="242"/>
    </location>
</feature>
<comment type="catalytic activity">
    <reaction evidence="4">
        <text>a 2'-deoxyadenosine in DNA + S-adenosyl-L-methionine = an N(6)-methyl-2'-deoxyadenosine in DNA + S-adenosyl-L-homocysteine + H(+)</text>
        <dbReference type="Rhea" id="RHEA:15197"/>
        <dbReference type="Rhea" id="RHEA-COMP:12418"/>
        <dbReference type="Rhea" id="RHEA-COMP:12419"/>
        <dbReference type="ChEBI" id="CHEBI:15378"/>
        <dbReference type="ChEBI" id="CHEBI:57856"/>
        <dbReference type="ChEBI" id="CHEBI:59789"/>
        <dbReference type="ChEBI" id="CHEBI:90615"/>
        <dbReference type="ChEBI" id="CHEBI:90616"/>
        <dbReference type="EC" id="2.1.1.72"/>
    </reaction>
</comment>
<evidence type="ECO:0000259" key="5">
    <source>
        <dbReference type="Pfam" id="PF02384"/>
    </source>
</evidence>
<evidence type="ECO:0000313" key="6">
    <source>
        <dbReference type="EMBL" id="GHA01186.1"/>
    </source>
</evidence>
<dbReference type="EC" id="2.1.1.72" evidence="1"/>
<dbReference type="InterPro" id="IPR003356">
    <property type="entry name" value="DNA_methylase_A-5"/>
</dbReference>
<dbReference type="RefSeq" id="WP_190059331.1">
    <property type="nucleotide sequence ID" value="NZ_BMWH01000020.1"/>
</dbReference>
<sequence>MNDATIQALAAEAPGIHGHQQVVRLAVNTIAAARGLPEPWPIDLPGDAAQRVVALLAGLGELSQWGAAELGALREQLLASEDRSASGAWYTPPEIAGPLTRAALSEITDLHLDDDPSDVLNVSVLDPACGGGVFLIAAARLLASAYAGVLYRTQAPAPLTVRAVMADVLKACVYGIDTDPVAVDIAKSVCWLETSGFVPIDWLDSNIVVGDALAGDTPPALAGRLSAAGPLAIVGNPPYRDKAKGAAPWIEARRPGPRDERAPDELWRPSLDEFRLPGQGRIEYVLCNLYVYFWRWALWRAFETRLGAAAVAFLTPSAWLKSPAFAGMRAAMRAAADRGFIVDLTPEGKAPAVQTRIFPGVTLPLCAAVFARRRGPCPQTPALVRVATVTGSREEKFQQIEQLLGAGSCRASPRPAEPARHGR</sequence>
<evidence type="ECO:0000313" key="7">
    <source>
        <dbReference type="Proteomes" id="UP000623010"/>
    </source>
</evidence>